<dbReference type="CDD" id="cd23837">
    <property type="entry name" value="UBCc_UBE2O"/>
    <property type="match status" value="1"/>
</dbReference>
<dbReference type="Proteomes" id="UP000318571">
    <property type="component" value="Chromosome 1"/>
</dbReference>
<dbReference type="InterPro" id="IPR057735">
    <property type="entry name" value="UBE2O-like_tSH3-B"/>
</dbReference>
<dbReference type="STRING" id="6832.A0A553NVX9"/>
<dbReference type="PANTHER" id="PTHR46116:SF15">
    <property type="entry name" value="(E3-INDEPENDENT) E2 UBIQUITIN-CONJUGATING ENZYME"/>
    <property type="match status" value="1"/>
</dbReference>
<dbReference type="SUPFAM" id="SSF54495">
    <property type="entry name" value="UBC-like"/>
    <property type="match status" value="1"/>
</dbReference>
<sequence length="1157" mass="129375">MAGVSNVSGDPGEAGEGGVPGGTCHFFYEDGVYRVGRHGQLQFGMIVENSEYYSSESEEEGEDAAAEAKADDPDDKLKPGTVRVAWHPKGHEQVVPETSEFNADVVVCYESWIGVIKSVNNKITLKLSDGSLCKLSEEFVDSLENLCEDRDEDCQFKGFEYFPGLVLKGPKSIYEKGEFLLKSPDYAKKAKFIRSTVIETEVESIGVHWQCKAYSKDEDGLSKLSAKLPDYTVPKSELKKVKKLYVFEPCTLQIGDRNFYTLKEDDRVVPLNEWIKKEQSIIQGRSGDPPPELPELPIVDPSGTDQAVVGTGVHESPSSGESDAESTSSETNKRTKKRNVISSKALYKKKAKVRKLKSKREKRKLPKVKALTPGEKYVVETIRTESVADVVWQDGTVEENVPSRELPIEMEASEEPVYDLKDHPDFRYRPSSIVIRVANFEPSQSKKGCGGQVLDNLTSGKVSVWSVIVGFEQVQVWWADDSVSECWPQDLYKIGEYDSDDEGGLWSGDADDWLNDDLEDGDESVSSWETLSETSEPGDVYAYIELNAEVEDDEDPANLRPKLAANIEKARIAMTRLEEIFQENPNLQTNCVMKQLLDVFIDCRYLDRLMGTSFFHENNFEGLLEKIRDRGKVGSYQQQVNAQMRRLFDRSPSNLKTMGVPTDKSGNASNLELASTSSTDAKDRESFNEENQPSQESVDQIAEKLSEASLLATNLVPTDINDDLDWVDDQQMCAKLCSLMKAQLVKAHDEVVERYGGQGAIFTQEDLKESPGEAEDDLEGIMIQILSSARESLNDKLAEISSVLGRCDEKCQKLEESQSSATDTEVAPPPPKGVSSQEIAQALYGTTTKSQLDTSKAASEILNTNEDDDGQGSEEVFSIEESAPGNHKFKLSLFQPIDPKNFIKFVRKEVNLLKTNLPEGIFVKAFEDRMDLYSVMIKGPQNTPYEDGLFFFDFQLTADYPKTPPVCHYISYCSDRLNPNLYEDGKVCVSLLGTWSGKGTETWSPNSNMLQLLVSIQGLILVSEPYFNEAGYERQKGSQQGTENSRMYNEMVVLKLIQSMTKLIQNPPPVFKSNVHEHFEKNGQRFITRVEEWLNQSLTHHEPNKGVREQPVGRKPDFPLIPTSKGFCISVSKAVSKFKEVLSQVKGDNSDSKPEQS</sequence>
<dbReference type="FunFam" id="3.10.110.10:FF:000136">
    <property type="entry name" value="Predicted protein"/>
    <property type="match status" value="1"/>
</dbReference>
<evidence type="ECO:0000256" key="1">
    <source>
        <dbReference type="ARBA" id="ARBA00022679"/>
    </source>
</evidence>
<keyword evidence="6" id="KW-1185">Reference proteome</keyword>
<feature type="region of interest" description="Disordered" evidence="3">
    <location>
        <begin position="281"/>
        <end position="339"/>
    </location>
</feature>
<dbReference type="Pfam" id="PF23044">
    <property type="entry name" value="SH3-C_UBE2O"/>
    <property type="match status" value="2"/>
</dbReference>
<comment type="caution">
    <text evidence="5">The sequence shown here is derived from an EMBL/GenBank/DDBJ whole genome shotgun (WGS) entry which is preliminary data.</text>
</comment>
<gene>
    <name evidence="5" type="ORF">TCAL_05230</name>
</gene>
<reference evidence="5 6" key="1">
    <citation type="journal article" date="2018" name="Nat. Ecol. Evol.">
        <title>Genomic signatures of mitonuclear coevolution across populations of Tigriopus californicus.</title>
        <authorList>
            <person name="Barreto F.S."/>
            <person name="Watson E.T."/>
            <person name="Lima T.G."/>
            <person name="Willett C.S."/>
            <person name="Edmands S."/>
            <person name="Li W."/>
            <person name="Burton R.S."/>
        </authorList>
    </citation>
    <scope>NUCLEOTIDE SEQUENCE [LARGE SCALE GENOMIC DNA]</scope>
    <source>
        <strain evidence="5 6">San Diego</strain>
    </source>
</reference>
<keyword evidence="1" id="KW-0808">Transferase</keyword>
<feature type="compositionally biased region" description="Polar residues" evidence="3">
    <location>
        <begin position="664"/>
        <end position="679"/>
    </location>
</feature>
<evidence type="ECO:0000313" key="6">
    <source>
        <dbReference type="Proteomes" id="UP000318571"/>
    </source>
</evidence>
<dbReference type="PROSITE" id="PS50127">
    <property type="entry name" value="UBC_2"/>
    <property type="match status" value="1"/>
</dbReference>
<feature type="domain" description="UBC core" evidence="4">
    <location>
        <begin position="901"/>
        <end position="1061"/>
    </location>
</feature>
<dbReference type="OMA" id="WETESEQ"/>
<dbReference type="GO" id="GO:0061631">
    <property type="term" value="F:ubiquitin conjugating enzyme activity"/>
    <property type="evidence" value="ECO:0007669"/>
    <property type="project" value="TreeGrafter"/>
</dbReference>
<name>A0A553NVX9_TIGCA</name>
<dbReference type="EMBL" id="VCGU01000010">
    <property type="protein sequence ID" value="TRY69586.1"/>
    <property type="molecule type" value="Genomic_DNA"/>
</dbReference>
<protein>
    <recommendedName>
        <fullName evidence="4">UBC core domain-containing protein</fullName>
    </recommendedName>
</protein>
<evidence type="ECO:0000256" key="2">
    <source>
        <dbReference type="ARBA" id="ARBA00022786"/>
    </source>
</evidence>
<dbReference type="InterPro" id="IPR000608">
    <property type="entry name" value="UBC"/>
</dbReference>
<feature type="compositionally biased region" description="Acidic residues" evidence="3">
    <location>
        <begin position="56"/>
        <end position="65"/>
    </location>
</feature>
<dbReference type="InterPro" id="IPR057734">
    <property type="entry name" value="UBE2O-like_SH3-C"/>
</dbReference>
<dbReference type="InterPro" id="IPR016135">
    <property type="entry name" value="UBQ-conjugating_enzyme/RWD"/>
</dbReference>
<keyword evidence="2" id="KW-0833">Ubl conjugation pathway</keyword>
<evidence type="ECO:0000256" key="3">
    <source>
        <dbReference type="SAM" id="MobiDB-lite"/>
    </source>
</evidence>
<feature type="compositionally biased region" description="Low complexity" evidence="3">
    <location>
        <begin position="315"/>
        <end position="330"/>
    </location>
</feature>
<accession>A0A553NVX9</accession>
<dbReference type="AlphaFoldDB" id="A0A553NVX9"/>
<dbReference type="Pfam" id="PF23046">
    <property type="entry name" value="tSH3-B_UBE2O"/>
    <property type="match status" value="1"/>
</dbReference>
<feature type="region of interest" description="Disordered" evidence="3">
    <location>
        <begin position="814"/>
        <end position="835"/>
    </location>
</feature>
<evidence type="ECO:0000313" key="5">
    <source>
        <dbReference type="EMBL" id="TRY69586.1"/>
    </source>
</evidence>
<evidence type="ECO:0000259" key="4">
    <source>
        <dbReference type="PROSITE" id="PS50127"/>
    </source>
</evidence>
<proteinExistence type="predicted"/>
<dbReference type="SMART" id="SM00212">
    <property type="entry name" value="UBCc"/>
    <property type="match status" value="1"/>
</dbReference>
<dbReference type="PANTHER" id="PTHR46116">
    <property type="entry name" value="(E3-INDEPENDENT) E2 UBIQUITIN-CONJUGATING ENZYME"/>
    <property type="match status" value="1"/>
</dbReference>
<dbReference type="Pfam" id="PF00179">
    <property type="entry name" value="UQ_con"/>
    <property type="match status" value="1"/>
</dbReference>
<feature type="compositionally biased region" description="Basic and acidic residues" evidence="3">
    <location>
        <begin position="66"/>
        <end position="78"/>
    </location>
</feature>
<feature type="region of interest" description="Disordered" evidence="3">
    <location>
        <begin position="52"/>
        <end position="78"/>
    </location>
</feature>
<organism evidence="5 6">
    <name type="scientific">Tigriopus californicus</name>
    <name type="common">Marine copepod</name>
    <dbReference type="NCBI Taxonomy" id="6832"/>
    <lineage>
        <taxon>Eukaryota</taxon>
        <taxon>Metazoa</taxon>
        <taxon>Ecdysozoa</taxon>
        <taxon>Arthropoda</taxon>
        <taxon>Crustacea</taxon>
        <taxon>Multicrustacea</taxon>
        <taxon>Hexanauplia</taxon>
        <taxon>Copepoda</taxon>
        <taxon>Harpacticoida</taxon>
        <taxon>Harpacticidae</taxon>
        <taxon>Tigriopus</taxon>
    </lineage>
</organism>
<dbReference type="Gene3D" id="3.10.110.10">
    <property type="entry name" value="Ubiquitin Conjugating Enzyme"/>
    <property type="match status" value="1"/>
</dbReference>
<feature type="compositionally biased region" description="Polar residues" evidence="3">
    <location>
        <begin position="689"/>
        <end position="698"/>
    </location>
</feature>
<feature type="region of interest" description="Disordered" evidence="3">
    <location>
        <begin position="647"/>
        <end position="699"/>
    </location>
</feature>